<accession>A0A7S3D4G6</accession>
<evidence type="ECO:0000313" key="1">
    <source>
        <dbReference type="EMBL" id="CAE0246327.1"/>
    </source>
</evidence>
<reference evidence="1" key="1">
    <citation type="submission" date="2021-01" db="EMBL/GenBank/DDBJ databases">
        <authorList>
            <person name="Corre E."/>
            <person name="Pelletier E."/>
            <person name="Niang G."/>
            <person name="Scheremetjew M."/>
            <person name="Finn R."/>
            <person name="Kale V."/>
            <person name="Holt S."/>
            <person name="Cochrane G."/>
            <person name="Meng A."/>
            <person name="Brown T."/>
            <person name="Cohen L."/>
        </authorList>
    </citation>
    <scope>NUCLEOTIDE SEQUENCE</scope>
    <source>
        <strain evidence="1">NIES-2562</strain>
    </source>
</reference>
<organism evidence="1">
    <name type="scientific">Palpitomonas bilix</name>
    <dbReference type="NCBI Taxonomy" id="652834"/>
    <lineage>
        <taxon>Eukaryota</taxon>
        <taxon>Eukaryota incertae sedis</taxon>
    </lineage>
</organism>
<proteinExistence type="predicted"/>
<dbReference type="AlphaFoldDB" id="A0A7S3D4G6"/>
<protein>
    <submittedName>
        <fullName evidence="1">Uncharacterized protein</fullName>
    </submittedName>
</protein>
<name>A0A7S3D4G6_9EUKA</name>
<dbReference type="EMBL" id="HBIB01012934">
    <property type="protein sequence ID" value="CAE0246327.1"/>
    <property type="molecule type" value="Transcribed_RNA"/>
</dbReference>
<sequence length="132" mass="14609">MEVDNANIVDFDRNELEKLTENVEKLIRSRADFFEGPFPVLEAMFARDGKLQLKAEEYFPVPGMYGGFNLVLMKKEEVLHSYAAALNNAPHAHPLEGDIVVVSSSWCRVAGGSGQEHVVAVNDTVLVDEGFV</sequence>
<gene>
    <name evidence="1" type="ORF">PBIL07802_LOCUS8510</name>
</gene>